<feature type="compositionally biased region" description="Basic and acidic residues" evidence="3">
    <location>
        <begin position="1017"/>
        <end position="1035"/>
    </location>
</feature>
<dbReference type="PANTHER" id="PTHR47092:SF1">
    <property type="entry name" value="CHROMATIN REMODELING REGULATOR CECR2"/>
    <property type="match status" value="1"/>
</dbReference>
<evidence type="ECO:0000259" key="4">
    <source>
        <dbReference type="PROSITE" id="PS50014"/>
    </source>
</evidence>
<feature type="compositionally biased region" description="Low complexity" evidence="3">
    <location>
        <begin position="1228"/>
        <end position="1245"/>
    </location>
</feature>
<feature type="region of interest" description="Disordered" evidence="3">
    <location>
        <begin position="1476"/>
        <end position="1500"/>
    </location>
</feature>
<keyword evidence="1 2" id="KW-0103">Bromodomain</keyword>
<evidence type="ECO:0000256" key="3">
    <source>
        <dbReference type="SAM" id="MobiDB-lite"/>
    </source>
</evidence>
<feature type="compositionally biased region" description="Basic residues" evidence="3">
    <location>
        <begin position="702"/>
        <end position="728"/>
    </location>
</feature>
<organism evidence="5 6">
    <name type="scientific">Cloeon dipterum</name>
    <dbReference type="NCBI Taxonomy" id="197152"/>
    <lineage>
        <taxon>Eukaryota</taxon>
        <taxon>Metazoa</taxon>
        <taxon>Ecdysozoa</taxon>
        <taxon>Arthropoda</taxon>
        <taxon>Hexapoda</taxon>
        <taxon>Insecta</taxon>
        <taxon>Pterygota</taxon>
        <taxon>Palaeoptera</taxon>
        <taxon>Ephemeroptera</taxon>
        <taxon>Pisciforma</taxon>
        <taxon>Baetidae</taxon>
        <taxon>Cloeon</taxon>
    </lineage>
</organism>
<dbReference type="GO" id="GO:0090537">
    <property type="term" value="C:CERF complex"/>
    <property type="evidence" value="ECO:0007669"/>
    <property type="project" value="InterPro"/>
</dbReference>
<dbReference type="InterPro" id="IPR036427">
    <property type="entry name" value="Bromodomain-like_sf"/>
</dbReference>
<dbReference type="EMBL" id="CADEPI010000045">
    <property type="protein sequence ID" value="CAB3369417.1"/>
    <property type="molecule type" value="Genomic_DNA"/>
</dbReference>
<feature type="compositionally biased region" description="Acidic residues" evidence="3">
    <location>
        <begin position="371"/>
        <end position="381"/>
    </location>
</feature>
<dbReference type="SUPFAM" id="SSF47370">
    <property type="entry name" value="Bromodomain"/>
    <property type="match status" value="1"/>
</dbReference>
<feature type="region of interest" description="Disordered" evidence="3">
    <location>
        <begin position="906"/>
        <end position="934"/>
    </location>
</feature>
<evidence type="ECO:0000313" key="6">
    <source>
        <dbReference type="Proteomes" id="UP000494165"/>
    </source>
</evidence>
<name>A0A8S1CW00_9INSE</name>
<reference evidence="5 6" key="1">
    <citation type="submission" date="2020-04" db="EMBL/GenBank/DDBJ databases">
        <authorList>
            <person name="Alioto T."/>
            <person name="Alioto T."/>
            <person name="Gomez Garrido J."/>
        </authorList>
    </citation>
    <scope>NUCLEOTIDE SEQUENCE [LARGE SCALE GENOMIC DNA]</scope>
</reference>
<feature type="compositionally biased region" description="Pro residues" evidence="3">
    <location>
        <begin position="1092"/>
        <end position="1101"/>
    </location>
</feature>
<feature type="compositionally biased region" description="Basic residues" evidence="3">
    <location>
        <begin position="400"/>
        <end position="416"/>
    </location>
</feature>
<feature type="region of interest" description="Disordered" evidence="3">
    <location>
        <begin position="670"/>
        <end position="835"/>
    </location>
</feature>
<dbReference type="PROSITE" id="PS50014">
    <property type="entry name" value="BROMODOMAIN_2"/>
    <property type="match status" value="1"/>
</dbReference>
<dbReference type="PRINTS" id="PR00503">
    <property type="entry name" value="BROMODOMAIN"/>
</dbReference>
<evidence type="ECO:0000256" key="2">
    <source>
        <dbReference type="PROSITE-ProRule" id="PRU00035"/>
    </source>
</evidence>
<feature type="compositionally biased region" description="Acidic residues" evidence="3">
    <location>
        <begin position="475"/>
        <end position="484"/>
    </location>
</feature>
<dbReference type="InterPro" id="IPR001487">
    <property type="entry name" value="Bromodomain"/>
</dbReference>
<feature type="compositionally biased region" description="Basic residues" evidence="3">
    <location>
        <begin position="449"/>
        <end position="469"/>
    </location>
</feature>
<feature type="compositionally biased region" description="Basic and acidic residues" evidence="3">
    <location>
        <begin position="266"/>
        <end position="288"/>
    </location>
</feature>
<feature type="compositionally biased region" description="Basic residues" evidence="3">
    <location>
        <begin position="675"/>
        <end position="684"/>
    </location>
</feature>
<feature type="compositionally biased region" description="Basic and acidic residues" evidence="3">
    <location>
        <begin position="806"/>
        <end position="820"/>
    </location>
</feature>
<evidence type="ECO:0000256" key="1">
    <source>
        <dbReference type="ARBA" id="ARBA00023117"/>
    </source>
</evidence>
<feature type="compositionally biased region" description="Polar residues" evidence="3">
    <location>
        <begin position="1149"/>
        <end position="1162"/>
    </location>
</feature>
<feature type="compositionally biased region" description="Low complexity" evidence="3">
    <location>
        <begin position="1112"/>
        <end position="1126"/>
    </location>
</feature>
<feature type="region of interest" description="Disordered" evidence="3">
    <location>
        <begin position="251"/>
        <end position="516"/>
    </location>
</feature>
<feature type="compositionally biased region" description="Polar residues" evidence="3">
    <location>
        <begin position="255"/>
        <end position="264"/>
    </location>
</feature>
<feature type="compositionally biased region" description="Acidic residues" evidence="3">
    <location>
        <begin position="737"/>
        <end position="749"/>
    </location>
</feature>
<dbReference type="OrthoDB" id="303107at2759"/>
<dbReference type="Gene3D" id="1.20.920.10">
    <property type="entry name" value="Bromodomain-like"/>
    <property type="match status" value="1"/>
</dbReference>
<feature type="region of interest" description="Disordered" evidence="3">
    <location>
        <begin position="167"/>
        <end position="186"/>
    </location>
</feature>
<comment type="caution">
    <text evidence="5">The sequence shown here is derived from an EMBL/GenBank/DDBJ whole genome shotgun (WGS) entry which is preliminary data.</text>
</comment>
<sequence>MDDIQSWWEVPCIAHFCSLFRAAFNLLDFDIEEIEEALLTDGAEDNGSSLLQELIVRLLCGCVPNGNEITVSNYQMYLRRLFRKKCKEFGITNPFNSDTDFQFLPLRRKVEILSCLCDFRLEGEDVQDLLKNLEADSLRVEPLGQDARGSAYWYFYGTRLYKETLPLKSSKKKKQPKSKGRHSSTVNINPDAVWQVICFTAEDWENLADSLKDSDDPAEKALHSTLELDFLPEIPRLFAEKEKLHLKRVKEFQPRRTSSRINKLNKQKEADTKQEVPVSERKQPKQEKAASASAKSKGRTADKIYTSSEDEEEENEEKDKLVKKFVEEDSFDSIVKQEFANESEKDDEEPAEDESKSKKSRKNRKRAYETYETDEEEEADLESPKSSKKLRSKHDEGKKDKKHKNSSHKSHKKKPKVSSGVESADEHKKRSKKGHSKGSSENESVDEHKKKKRGQKCKSSHVGSRHGVKSKYDEVTSDLSEEEEVVTKRTTRKSSPSSSKKGTSASAAPVGRQTNNSLACATGPIFIEEASPKKKKLRSSEVFAQSEEDLQTGMYKILERLKTHPEAWPFQDAVEEDYAPNYYTIVRHPMDLQRMEDKLDSGRYLTFDDFKADFKLMIANCKKYNGSENEYSEMADILEAAFERASCRYLENEFSTDEEVAIEFSKKNAEANKHEHSKLKRKLSKSSSVKSPEPPEEEERHSTKHRKTKKKEKNGGKKSHRKHHHRKSLDRERDDSVEKDDNEEAETDGGEGSSKFLPPPVGPYGKRRAGPPQPPKVETKLKKSEKRKRGDSGDDDDDDETFNASEMDRENKSLKKEVTKSKPVNKKRKSAPKSDAAIEALEIATEQTLKDINKWLDDTPRMSEFSSASNSPAHYIGSEEYTGASAAIEREYRRSLRMDSEAMRLKKRRREMLGGKDKRKRDLQRTIDRLQPGKSKGNLIASILKAKDEHADSSVVPSIKPLKERVAAATSSKDDTAHTLNLGSVLTNIGFGSHTFKDEAPEDNESDDECFEEKVDESEKHEEAAESKEDVKEAKEVDEEEPTKVDCNKATPNLSAWFKAFGAPKAAPAKKKEDSALSKASEPKVTAAAVPPKSPTPPEVVVPPTQRQRNLSTGSSSISDMSSPFSQDPEMSPRDSQKVGSHLSPPMASPTSPRTPFSSQVPANYPYNGGIKVGFYQEHKTSPEKSPRDEPSPMVPSPVQVVKPPQVTPPYSLPSRHYNEPQMAHYTQPQQLHQPLPPVVLEKPPQVSPPAPPVMQQPSFNQSSMLYDMSKPLTDQYQAVTQKPAAVVPPTQLQQPPPAAHSNSAPLIPDYSKFADFSKLNYPQPSPMAQAYKAQVLLPPQADPKVLQQYPVKKRMVYAAPEEERFPMELYQQNHQRLVQPSMPTYFDPAPPQVYPPYDLSASMPKEPPQQPVKSKRGRKKAEKPPPEKEPAATFSNFPLGGLKPPPGVVPGSAFNFGPPPGLHLYPQDFNYRNFKLKSPPPQAATAASAVSGQPGSYPVPTSDSFHQAAYYHHQFTQAASLGTAVSQSAAAAANTQAAAAASRSGYMMEQHHMFQQYLPRADHPLLHQGLYVPPPAAYHHPLGIRQPFEHITRPSWL</sequence>
<feature type="region of interest" description="Disordered" evidence="3">
    <location>
        <begin position="1397"/>
        <end position="1443"/>
    </location>
</feature>
<proteinExistence type="predicted"/>
<gene>
    <name evidence="5" type="ORF">CLODIP_2_CD12291</name>
</gene>
<feature type="region of interest" description="Disordered" evidence="3">
    <location>
        <begin position="991"/>
        <end position="1051"/>
    </location>
</feature>
<dbReference type="GO" id="GO:0006338">
    <property type="term" value="P:chromatin remodeling"/>
    <property type="evidence" value="ECO:0007669"/>
    <property type="project" value="InterPro"/>
</dbReference>
<protein>
    <recommendedName>
        <fullName evidence="4">Bromo domain-containing protein</fullName>
    </recommendedName>
</protein>
<dbReference type="InterPro" id="IPR029614">
    <property type="entry name" value="CECR2"/>
</dbReference>
<evidence type="ECO:0000313" key="5">
    <source>
        <dbReference type="EMBL" id="CAB3369417.1"/>
    </source>
</evidence>
<feature type="compositionally biased region" description="Basic residues" evidence="3">
    <location>
        <begin position="169"/>
        <end position="182"/>
    </location>
</feature>
<dbReference type="PANTHER" id="PTHR47092">
    <property type="entry name" value="CAT EYE SYNDROME CRITICAL REGION PROTEIN 2"/>
    <property type="match status" value="1"/>
</dbReference>
<feature type="compositionally biased region" description="Low complexity" evidence="3">
    <location>
        <begin position="493"/>
        <end position="509"/>
    </location>
</feature>
<dbReference type="CDD" id="cd05509">
    <property type="entry name" value="Bromo_gcn5_like"/>
    <property type="match status" value="1"/>
</dbReference>
<feature type="compositionally biased region" description="Acidic residues" evidence="3">
    <location>
        <begin position="1000"/>
        <end position="1016"/>
    </location>
</feature>
<dbReference type="Proteomes" id="UP000494165">
    <property type="component" value="Unassembled WGS sequence"/>
</dbReference>
<feature type="compositionally biased region" description="Pro residues" evidence="3">
    <location>
        <begin position="1246"/>
        <end position="1255"/>
    </location>
</feature>
<feature type="region of interest" description="Disordered" evidence="3">
    <location>
        <begin position="1063"/>
        <end position="1259"/>
    </location>
</feature>
<accession>A0A8S1CW00</accession>
<dbReference type="Pfam" id="PF00439">
    <property type="entry name" value="Bromodomain"/>
    <property type="match status" value="1"/>
</dbReference>
<dbReference type="SMART" id="SM00297">
    <property type="entry name" value="BROMO"/>
    <property type="match status" value="1"/>
</dbReference>
<feature type="compositionally biased region" description="Basic and acidic residues" evidence="3">
    <location>
        <begin position="1177"/>
        <end position="1191"/>
    </location>
</feature>
<feature type="compositionally biased region" description="Basic and acidic residues" evidence="3">
    <location>
        <begin position="777"/>
        <end position="792"/>
    </location>
</feature>
<feature type="compositionally biased region" description="Basic and acidic residues" evidence="3">
    <location>
        <begin position="317"/>
        <end position="327"/>
    </location>
</feature>
<feature type="domain" description="Bromo" evidence="4">
    <location>
        <begin position="562"/>
        <end position="632"/>
    </location>
</feature>
<keyword evidence="6" id="KW-1185">Reference proteome</keyword>